<protein>
    <submittedName>
        <fullName evidence="1">Uncharacterized protein</fullName>
    </submittedName>
</protein>
<accession>A0A3G5AJN1</accession>
<dbReference type="EMBL" id="MK072498">
    <property type="protein sequence ID" value="AYV86183.1"/>
    <property type="molecule type" value="Genomic_DNA"/>
</dbReference>
<sequence length="374" mass="42442">MSDTKQQHAEQDKSKRFTLPEYTNELHEYLPIPGVVKITEEYLLDTQFIVSKIFEAANFGVFVSFKKYYTSLPNSIKPYLTDKVNFDTKTNIQPRQDILSDTHFAEEILNLASYHADHSSDPKVSQGCTEITRYVSSILYRLKKRSVGHIECDICPVPQLSIKQCYNRYSGLTQEERKELIRGIIAGKDDEEQMRSEILISEANMLITLYLAFKDEIKANTELLGEVVSCINTSNEWSFCYHYYHDILDIISKERFINKLQGHFMEWSDMPLLTYFGVDTKHCLKHNAFTLTSDECYNCKTEEEYRNSKKCKYLSPFDAPKGERCGAIIKSGNDYCPACIKKIGVRGIPGPAGAQGARGPVGVLGPRGVTGAIG</sequence>
<name>A0A3G5AJN1_9VIRU</name>
<proteinExistence type="predicted"/>
<reference evidence="1" key="1">
    <citation type="submission" date="2018-10" db="EMBL/GenBank/DDBJ databases">
        <title>Hidden diversity of soil giant viruses.</title>
        <authorList>
            <person name="Schulz F."/>
            <person name="Alteio L."/>
            <person name="Goudeau D."/>
            <person name="Ryan E.M."/>
            <person name="Malmstrom R.R."/>
            <person name="Blanchard J."/>
            <person name="Woyke T."/>
        </authorList>
    </citation>
    <scope>NUCLEOTIDE SEQUENCE</scope>
    <source>
        <strain evidence="1">SMV1</strain>
    </source>
</reference>
<gene>
    <name evidence="1" type="ORF">Solumvirus1_58</name>
</gene>
<organism evidence="1">
    <name type="scientific">Solumvirus sp</name>
    <dbReference type="NCBI Taxonomy" id="2487773"/>
    <lineage>
        <taxon>Viruses</taxon>
        <taxon>Pithoviruses</taxon>
    </lineage>
</organism>
<evidence type="ECO:0000313" key="1">
    <source>
        <dbReference type="EMBL" id="AYV86183.1"/>
    </source>
</evidence>